<name>A0ABX3IJ58_9BACT</name>
<accession>A0ABX3IJ58</accession>
<dbReference type="Proteomes" id="UP000242616">
    <property type="component" value="Unassembled WGS sequence"/>
</dbReference>
<feature type="chain" id="PRO_5046876505" description="Lipoprotein" evidence="1">
    <location>
        <begin position="18"/>
        <end position="509"/>
    </location>
</feature>
<keyword evidence="3" id="KW-1185">Reference proteome</keyword>
<evidence type="ECO:0000313" key="3">
    <source>
        <dbReference type="Proteomes" id="UP000242616"/>
    </source>
</evidence>
<gene>
    <name evidence="2" type="ORF">XJ44_03870</name>
</gene>
<dbReference type="Gene3D" id="2.60.40.10">
    <property type="entry name" value="Immunoglobulins"/>
    <property type="match status" value="1"/>
</dbReference>
<dbReference type="PROSITE" id="PS51257">
    <property type="entry name" value="PROKAR_LIPOPROTEIN"/>
    <property type="match status" value="1"/>
</dbReference>
<evidence type="ECO:0000313" key="2">
    <source>
        <dbReference type="EMBL" id="ONN27460.1"/>
    </source>
</evidence>
<dbReference type="InterPro" id="IPR013783">
    <property type="entry name" value="Ig-like_fold"/>
</dbReference>
<reference evidence="2 3" key="1">
    <citation type="submission" date="2015-06" db="EMBL/GenBank/DDBJ databases">
        <title>Genome sequencing of Thermotogales isolates from hydrothermal vents.</title>
        <authorList>
            <person name="Haverkamp T.H."/>
            <person name="Kublanov I.V."/>
            <person name="Nesbo C.L."/>
        </authorList>
    </citation>
    <scope>NUCLEOTIDE SEQUENCE [LARGE SCALE GENOMIC DNA]</scope>
    <source>
        <strain evidence="3">ik275mar</strain>
    </source>
</reference>
<evidence type="ECO:0008006" key="4">
    <source>
        <dbReference type="Google" id="ProtNLM"/>
    </source>
</evidence>
<dbReference type="EMBL" id="LBFC01000015">
    <property type="protein sequence ID" value="ONN27460.1"/>
    <property type="molecule type" value="Genomic_DNA"/>
</dbReference>
<evidence type="ECO:0000256" key="1">
    <source>
        <dbReference type="SAM" id="SignalP"/>
    </source>
</evidence>
<organism evidence="2 3">
    <name type="scientific">Thermosipho affectus</name>
    <dbReference type="NCBI Taxonomy" id="660294"/>
    <lineage>
        <taxon>Bacteria</taxon>
        <taxon>Thermotogati</taxon>
        <taxon>Thermotogota</taxon>
        <taxon>Thermotogae</taxon>
        <taxon>Thermotogales</taxon>
        <taxon>Fervidobacteriaceae</taxon>
        <taxon>Thermosipho</taxon>
    </lineage>
</organism>
<keyword evidence="1" id="KW-0732">Signal</keyword>
<comment type="caution">
    <text evidence="2">The sequence shown here is derived from an EMBL/GenBank/DDBJ whole genome shotgun (WGS) entry which is preliminary data.</text>
</comment>
<sequence>MKKIIILLSVLLFIVMACTTNDDSFKLEIIAPDVVEASKEAQIVVSGDLIGAKSGTLEIVDEYNRKIVKNFGKVPETINVSFDKPGKYSLKASVISLLDGKKYEDYKPKLYVYDPSQPLIKNISVIPSKIFVGDDVILYLDVNSKNPEVNIETEGLSKYGKKEISTMLKPGEIFLNLGKFDESGDKEFFIKVDNLIGAEDSTKISLNILPIDNEAPQIVIHSKFSYPTNSNILINVDISDDVKLSSYEVYLDGELKLQDSVDQKELKNIPVQLNKLETGDHSLIVKATDWLGKKSMIGKRILIGDTYLNFEIAISNESNLIPGHSTIISVVPVESINFRKIIYFIDGKKYFETVDQTYVEWIVEEGGHYITVYAEDESGRAGINEIFVSVNDTNAPKLKAMTVNGKVLDKTDNNRIPIGSNTISVCFEDPGGISKTSTPVLYIREDHYSDFYDVLEMNLSEISNDEKQATFTVNTSIGYGYFYLFVKGVKDKEGNEYTGEDVFTVITGY</sequence>
<protein>
    <recommendedName>
        <fullName evidence="4">Lipoprotein</fullName>
    </recommendedName>
</protein>
<feature type="signal peptide" evidence="1">
    <location>
        <begin position="1"/>
        <end position="17"/>
    </location>
</feature>
<proteinExistence type="predicted"/>
<dbReference type="RefSeq" id="WP_075665734.1">
    <property type="nucleotide sequence ID" value="NZ_LBFC01000015.1"/>
</dbReference>